<accession>A0A811UA85</accession>
<dbReference type="EMBL" id="CAJHJT010000001">
    <property type="protein sequence ID" value="CAD6995789.1"/>
    <property type="molecule type" value="Genomic_DNA"/>
</dbReference>
<protein>
    <submittedName>
        <fullName evidence="2">(Mediterranean fruit fly) hypothetical protein</fullName>
    </submittedName>
</protein>
<name>A0A811UA85_CERCA</name>
<evidence type="ECO:0000313" key="2">
    <source>
        <dbReference type="EMBL" id="CAD6995789.1"/>
    </source>
</evidence>
<comment type="caution">
    <text evidence="2">The sequence shown here is derived from an EMBL/GenBank/DDBJ whole genome shotgun (WGS) entry which is preliminary data.</text>
</comment>
<dbReference type="OrthoDB" id="8015522at2759"/>
<feature type="region of interest" description="Disordered" evidence="1">
    <location>
        <begin position="68"/>
        <end position="98"/>
    </location>
</feature>
<dbReference type="AlphaFoldDB" id="A0A811UA85"/>
<gene>
    <name evidence="2" type="ORF">CCAP1982_LOCUS4493</name>
</gene>
<sequence>MSIVRTTTTEPVEEEKPHPRWFDWVEKNSLPKHFDFPRPRREVTRWQKRGPMTRRDWVRFYRWASKNATPRDIPPPHCSDKPPAKEEEGKKKKEKKKKTYTLAELLEHAAQMSEPREVREKYVFPPEPDYPYAPKISLKEPPKKDPGRPFQPIKVPKWFYHLENELEFWSTLRFPIIRGALNYKPTANMLRLALPRMVPPVRQHCPIPEPPVEYVAPRRRMTYRQWREHLRRLEYLAKPTARPYYVEVYNYSTVLRVLVCLKPQLSLKHAAVQRKKMASGEGETRNGGRPKTPIIWAK</sequence>
<evidence type="ECO:0000256" key="1">
    <source>
        <dbReference type="SAM" id="MobiDB-lite"/>
    </source>
</evidence>
<reference evidence="2" key="1">
    <citation type="submission" date="2020-11" db="EMBL/GenBank/DDBJ databases">
        <authorList>
            <person name="Whitehead M."/>
        </authorList>
    </citation>
    <scope>NUCLEOTIDE SEQUENCE</scope>
    <source>
        <strain evidence="2">EGII</strain>
    </source>
</reference>
<organism evidence="2 3">
    <name type="scientific">Ceratitis capitata</name>
    <name type="common">Mediterranean fruit fly</name>
    <name type="synonym">Tephritis capitata</name>
    <dbReference type="NCBI Taxonomy" id="7213"/>
    <lineage>
        <taxon>Eukaryota</taxon>
        <taxon>Metazoa</taxon>
        <taxon>Ecdysozoa</taxon>
        <taxon>Arthropoda</taxon>
        <taxon>Hexapoda</taxon>
        <taxon>Insecta</taxon>
        <taxon>Pterygota</taxon>
        <taxon>Neoptera</taxon>
        <taxon>Endopterygota</taxon>
        <taxon>Diptera</taxon>
        <taxon>Brachycera</taxon>
        <taxon>Muscomorpha</taxon>
        <taxon>Tephritoidea</taxon>
        <taxon>Tephritidae</taxon>
        <taxon>Ceratitis</taxon>
        <taxon>Ceratitis</taxon>
    </lineage>
</organism>
<feature type="region of interest" description="Disordered" evidence="1">
    <location>
        <begin position="276"/>
        <end position="298"/>
    </location>
</feature>
<evidence type="ECO:0000313" key="3">
    <source>
        <dbReference type="Proteomes" id="UP000606786"/>
    </source>
</evidence>
<keyword evidence="3" id="KW-1185">Reference proteome</keyword>
<feature type="compositionally biased region" description="Basic and acidic residues" evidence="1">
    <location>
        <begin position="78"/>
        <end position="91"/>
    </location>
</feature>
<proteinExistence type="predicted"/>
<dbReference type="Proteomes" id="UP000606786">
    <property type="component" value="Unassembled WGS sequence"/>
</dbReference>